<organism evidence="3">
    <name type="scientific">Schistosoma curassoni</name>
    <dbReference type="NCBI Taxonomy" id="6186"/>
    <lineage>
        <taxon>Eukaryota</taxon>
        <taxon>Metazoa</taxon>
        <taxon>Spiralia</taxon>
        <taxon>Lophotrochozoa</taxon>
        <taxon>Platyhelminthes</taxon>
        <taxon>Trematoda</taxon>
        <taxon>Digenea</taxon>
        <taxon>Strigeidida</taxon>
        <taxon>Schistosomatoidea</taxon>
        <taxon>Schistosomatidae</taxon>
        <taxon>Schistosoma</taxon>
    </lineage>
</organism>
<evidence type="ECO:0000313" key="3">
    <source>
        <dbReference type="WBParaSite" id="SCUD_0000864501-mRNA-1"/>
    </source>
</evidence>
<keyword evidence="2" id="KW-1185">Reference proteome</keyword>
<reference evidence="3" key="1">
    <citation type="submission" date="2016-06" db="UniProtKB">
        <authorList>
            <consortium name="WormBaseParasite"/>
        </authorList>
    </citation>
    <scope>IDENTIFICATION</scope>
</reference>
<proteinExistence type="predicted"/>
<evidence type="ECO:0000313" key="2">
    <source>
        <dbReference type="Proteomes" id="UP000279833"/>
    </source>
</evidence>
<name>A0A183K0Y2_9TREM</name>
<dbReference type="Proteomes" id="UP000279833">
    <property type="component" value="Unassembled WGS sequence"/>
</dbReference>
<gene>
    <name evidence="1" type="ORF">SCUD_LOCUS8645</name>
</gene>
<sequence length="31" mass="3966">MEQNDIQNFYLNILFLHQYNIYLSLYLTRHF</sequence>
<protein>
    <submittedName>
        <fullName evidence="1 3">Uncharacterized protein</fullName>
    </submittedName>
</protein>
<dbReference type="WBParaSite" id="SCUD_0000864501-mRNA-1">
    <property type="protein sequence ID" value="SCUD_0000864501-mRNA-1"/>
    <property type="gene ID" value="SCUD_0000864501"/>
</dbReference>
<reference evidence="1 2" key="2">
    <citation type="submission" date="2018-11" db="EMBL/GenBank/DDBJ databases">
        <authorList>
            <consortium name="Pathogen Informatics"/>
        </authorList>
    </citation>
    <scope>NUCLEOTIDE SEQUENCE [LARGE SCALE GENOMIC DNA]</scope>
    <source>
        <strain evidence="1">Dakar</strain>
        <strain evidence="2">Dakar, Senegal</strain>
    </source>
</reference>
<dbReference type="EMBL" id="UZAK01032840">
    <property type="protein sequence ID" value="VDP31811.1"/>
    <property type="molecule type" value="Genomic_DNA"/>
</dbReference>
<accession>A0A183K0Y2</accession>
<dbReference type="AlphaFoldDB" id="A0A183K0Y2"/>
<evidence type="ECO:0000313" key="1">
    <source>
        <dbReference type="EMBL" id="VDP31811.1"/>
    </source>
</evidence>